<dbReference type="EMBL" id="CAJVPT010000503">
    <property type="protein sequence ID" value="CAG8445541.1"/>
    <property type="molecule type" value="Genomic_DNA"/>
</dbReference>
<protein>
    <submittedName>
        <fullName evidence="1">7063_t:CDS:1</fullName>
    </submittedName>
</protein>
<comment type="caution">
    <text evidence="1">The sequence shown here is derived from an EMBL/GenBank/DDBJ whole genome shotgun (WGS) entry which is preliminary data.</text>
</comment>
<dbReference type="Proteomes" id="UP000789525">
    <property type="component" value="Unassembled WGS sequence"/>
</dbReference>
<gene>
    <name evidence="1" type="ORF">ACOLOM_LOCUS487</name>
</gene>
<evidence type="ECO:0000313" key="2">
    <source>
        <dbReference type="Proteomes" id="UP000789525"/>
    </source>
</evidence>
<accession>A0ACA9K0I5</accession>
<sequence length="96" mass="10606">MERAKIDLLQNCALSLVKAVDSLKEAHGIQNVYLATDYPVGGGKTQSSTFHLLTEDHHKAMDIVNSSLNVKTWVSMDIFSNIRKNELVDKEFTGAG</sequence>
<keyword evidence="2" id="KW-1185">Reference proteome</keyword>
<reference evidence="1" key="1">
    <citation type="submission" date="2021-06" db="EMBL/GenBank/DDBJ databases">
        <authorList>
            <person name="Kallberg Y."/>
            <person name="Tangrot J."/>
            <person name="Rosling A."/>
        </authorList>
    </citation>
    <scope>NUCLEOTIDE SEQUENCE</scope>
    <source>
        <strain evidence="1">CL356</strain>
    </source>
</reference>
<organism evidence="1 2">
    <name type="scientific">Acaulospora colombiana</name>
    <dbReference type="NCBI Taxonomy" id="27376"/>
    <lineage>
        <taxon>Eukaryota</taxon>
        <taxon>Fungi</taxon>
        <taxon>Fungi incertae sedis</taxon>
        <taxon>Mucoromycota</taxon>
        <taxon>Glomeromycotina</taxon>
        <taxon>Glomeromycetes</taxon>
        <taxon>Diversisporales</taxon>
        <taxon>Acaulosporaceae</taxon>
        <taxon>Acaulospora</taxon>
    </lineage>
</organism>
<name>A0ACA9K0I5_9GLOM</name>
<proteinExistence type="predicted"/>
<evidence type="ECO:0000313" key="1">
    <source>
        <dbReference type="EMBL" id="CAG8445541.1"/>
    </source>
</evidence>